<sequence length="239" mass="27598">MMPIKLILFDLDDTLLHFDDYWEISVKEVLSNHFYTKEMNVNELYGVFEQVNQGMIEKLDSGQVTIDEFRIQRFVRTMEQVGKHADEELAISFENLYQSISKRYMKPNVLTKQLVTELSNHYQLGVLTNGSRDWQLSKLDAIELIDVIPPEHIFISGEIGHEKPNPEIYQHVIRSAALSPEQVLVVGDSWKNDIEGPIRQGFQAIWLNCKNKQLPEAPLPLAIITELEELRAILLPQQV</sequence>
<dbReference type="InterPro" id="IPR051400">
    <property type="entry name" value="HAD-like_hydrolase"/>
</dbReference>
<dbReference type="Gene3D" id="1.20.120.710">
    <property type="entry name" value="Haloacid dehalogenase hydrolase-like domain"/>
    <property type="match status" value="1"/>
</dbReference>
<proteinExistence type="predicted"/>
<dbReference type="PANTHER" id="PTHR46470">
    <property type="entry name" value="N-ACYLNEURAMINATE-9-PHOSPHATASE"/>
    <property type="match status" value="1"/>
</dbReference>
<dbReference type="Pfam" id="PF13419">
    <property type="entry name" value="HAD_2"/>
    <property type="match status" value="1"/>
</dbReference>
<dbReference type="InterPro" id="IPR041492">
    <property type="entry name" value="HAD_2"/>
</dbReference>
<dbReference type="Gene3D" id="3.40.50.1000">
    <property type="entry name" value="HAD superfamily/HAD-like"/>
    <property type="match status" value="1"/>
</dbReference>
<gene>
    <name evidence="5" type="ORF">EJC50_27580</name>
</gene>
<dbReference type="GO" id="GO:0016791">
    <property type="term" value="F:phosphatase activity"/>
    <property type="evidence" value="ECO:0007669"/>
    <property type="project" value="TreeGrafter"/>
</dbReference>
<comment type="cofactor">
    <cofactor evidence="1">
        <name>Mg(2+)</name>
        <dbReference type="ChEBI" id="CHEBI:18420"/>
    </cofactor>
</comment>
<dbReference type="AlphaFoldDB" id="A0A3S9ABC5"/>
<keyword evidence="2" id="KW-0479">Metal-binding</keyword>
<evidence type="ECO:0000256" key="1">
    <source>
        <dbReference type="ARBA" id="ARBA00001946"/>
    </source>
</evidence>
<protein>
    <submittedName>
        <fullName evidence="5">HAD family hydrolase</fullName>
    </submittedName>
</protein>
<dbReference type="GO" id="GO:0044281">
    <property type="term" value="P:small molecule metabolic process"/>
    <property type="evidence" value="ECO:0007669"/>
    <property type="project" value="UniProtKB-ARBA"/>
</dbReference>
<dbReference type="InterPro" id="IPR023214">
    <property type="entry name" value="HAD_sf"/>
</dbReference>
<evidence type="ECO:0000313" key="6">
    <source>
        <dbReference type="Proteomes" id="UP000272528"/>
    </source>
</evidence>
<dbReference type="PRINTS" id="PR00413">
    <property type="entry name" value="HADHALOGNASE"/>
</dbReference>
<dbReference type="KEGG" id="palb:EJC50_27580"/>
<accession>A0A3S9ABC5</accession>
<dbReference type="InterPro" id="IPR006439">
    <property type="entry name" value="HAD-SF_hydro_IA"/>
</dbReference>
<dbReference type="InterPro" id="IPR036412">
    <property type="entry name" value="HAD-like_sf"/>
</dbReference>
<evidence type="ECO:0000256" key="4">
    <source>
        <dbReference type="ARBA" id="ARBA00022842"/>
    </source>
</evidence>
<dbReference type="SFLD" id="SFLDG01129">
    <property type="entry name" value="C1.5:_HAD__Beta-PGM__Phosphata"/>
    <property type="match status" value="1"/>
</dbReference>
<name>A0A3S9ABC5_9BACL</name>
<dbReference type="RefSeq" id="WP_126019244.1">
    <property type="nucleotide sequence ID" value="NZ_CP034437.1"/>
</dbReference>
<evidence type="ECO:0000313" key="5">
    <source>
        <dbReference type="EMBL" id="AZN43038.1"/>
    </source>
</evidence>
<dbReference type="NCBIfam" id="TIGR01549">
    <property type="entry name" value="HAD-SF-IA-v1"/>
    <property type="match status" value="1"/>
</dbReference>
<evidence type="ECO:0000256" key="3">
    <source>
        <dbReference type="ARBA" id="ARBA00022801"/>
    </source>
</evidence>
<dbReference type="Proteomes" id="UP000272528">
    <property type="component" value="Chromosome"/>
</dbReference>
<dbReference type="EMBL" id="CP034437">
    <property type="protein sequence ID" value="AZN43038.1"/>
    <property type="molecule type" value="Genomic_DNA"/>
</dbReference>
<dbReference type="GO" id="GO:0046872">
    <property type="term" value="F:metal ion binding"/>
    <property type="evidence" value="ECO:0007669"/>
    <property type="project" value="UniProtKB-KW"/>
</dbReference>
<reference evidence="6" key="1">
    <citation type="submission" date="2018-12" db="EMBL/GenBank/DDBJ databases">
        <title>Genome sequence of Peanibacillus sp.</title>
        <authorList>
            <person name="Subramani G."/>
            <person name="Srinivasan S."/>
            <person name="Kim M.K."/>
        </authorList>
    </citation>
    <scope>NUCLEOTIDE SEQUENCE [LARGE SCALE GENOMIC DNA]</scope>
    <source>
        <strain evidence="6">18JY67-1</strain>
    </source>
</reference>
<keyword evidence="6" id="KW-1185">Reference proteome</keyword>
<dbReference type="SUPFAM" id="SSF56784">
    <property type="entry name" value="HAD-like"/>
    <property type="match status" value="1"/>
</dbReference>
<evidence type="ECO:0000256" key="2">
    <source>
        <dbReference type="ARBA" id="ARBA00022723"/>
    </source>
</evidence>
<dbReference type="PANTHER" id="PTHR46470:SF2">
    <property type="entry name" value="GLYCERALDEHYDE 3-PHOSPHATE PHOSPHATASE"/>
    <property type="match status" value="1"/>
</dbReference>
<organism evidence="5 6">
    <name type="scientific">Paenibacillus albus</name>
    <dbReference type="NCBI Taxonomy" id="2495582"/>
    <lineage>
        <taxon>Bacteria</taxon>
        <taxon>Bacillati</taxon>
        <taxon>Bacillota</taxon>
        <taxon>Bacilli</taxon>
        <taxon>Bacillales</taxon>
        <taxon>Paenibacillaceae</taxon>
        <taxon>Paenibacillus</taxon>
    </lineage>
</organism>
<keyword evidence="3 5" id="KW-0378">Hydrolase</keyword>
<dbReference type="OrthoDB" id="25198at2"/>
<keyword evidence="4" id="KW-0460">Magnesium</keyword>
<dbReference type="NCBIfam" id="TIGR01509">
    <property type="entry name" value="HAD-SF-IA-v3"/>
    <property type="match status" value="1"/>
</dbReference>
<dbReference type="SFLD" id="SFLDS00003">
    <property type="entry name" value="Haloacid_Dehalogenase"/>
    <property type="match status" value="1"/>
</dbReference>